<evidence type="ECO:0000256" key="1">
    <source>
        <dbReference type="SAM" id="MobiDB-lite"/>
    </source>
</evidence>
<reference evidence="2 3" key="1">
    <citation type="submission" date="2021-01" db="EMBL/GenBank/DDBJ databases">
        <title>Cercospora kikuchii MAFF 305040 whole genome shotgun sequence.</title>
        <authorList>
            <person name="Kashiwa T."/>
            <person name="Suzuki T."/>
        </authorList>
    </citation>
    <scope>NUCLEOTIDE SEQUENCE [LARGE SCALE GENOMIC DNA]</scope>
    <source>
        <strain evidence="2 3">MAFF 305040</strain>
    </source>
</reference>
<feature type="compositionally biased region" description="Polar residues" evidence="1">
    <location>
        <begin position="133"/>
        <end position="157"/>
    </location>
</feature>
<feature type="region of interest" description="Disordered" evidence="1">
    <location>
        <begin position="179"/>
        <end position="261"/>
    </location>
</feature>
<feature type="compositionally biased region" description="Polar residues" evidence="1">
    <location>
        <begin position="1"/>
        <end position="17"/>
    </location>
</feature>
<dbReference type="AlphaFoldDB" id="A0A9P3CW50"/>
<feature type="compositionally biased region" description="Low complexity" evidence="1">
    <location>
        <begin position="87"/>
        <end position="99"/>
    </location>
</feature>
<dbReference type="GeneID" id="68295539"/>
<feature type="compositionally biased region" description="Polar residues" evidence="1">
    <location>
        <begin position="47"/>
        <end position="66"/>
    </location>
</feature>
<name>A0A9P3CW50_9PEZI</name>
<feature type="compositionally biased region" description="Polar residues" evidence="1">
    <location>
        <begin position="186"/>
        <end position="209"/>
    </location>
</feature>
<dbReference type="EMBL" id="BOLY01000006">
    <property type="protein sequence ID" value="GIZ46855.1"/>
    <property type="molecule type" value="Genomic_DNA"/>
</dbReference>
<proteinExistence type="predicted"/>
<protein>
    <submittedName>
        <fullName evidence="2">Uncharacterized protein</fullName>
    </submittedName>
</protein>
<dbReference type="OrthoDB" id="10677505at2759"/>
<accession>A0A9P3CW50</accession>
<evidence type="ECO:0000313" key="2">
    <source>
        <dbReference type="EMBL" id="GIZ46855.1"/>
    </source>
</evidence>
<dbReference type="RefSeq" id="XP_044661342.1">
    <property type="nucleotide sequence ID" value="XM_044805407.1"/>
</dbReference>
<comment type="caution">
    <text evidence="2">The sequence shown here is derived from an EMBL/GenBank/DDBJ whole genome shotgun (WGS) entry which is preliminary data.</text>
</comment>
<feature type="region of interest" description="Disordered" evidence="1">
    <location>
        <begin position="47"/>
        <end position="114"/>
    </location>
</feature>
<dbReference type="Proteomes" id="UP000825890">
    <property type="component" value="Unassembled WGS sequence"/>
</dbReference>
<feature type="compositionally biased region" description="Acidic residues" evidence="1">
    <location>
        <begin position="223"/>
        <end position="235"/>
    </location>
</feature>
<feature type="region of interest" description="Disordered" evidence="1">
    <location>
        <begin position="1"/>
        <end position="33"/>
    </location>
</feature>
<evidence type="ECO:0000313" key="3">
    <source>
        <dbReference type="Proteomes" id="UP000825890"/>
    </source>
</evidence>
<feature type="region of interest" description="Disordered" evidence="1">
    <location>
        <begin position="133"/>
        <end position="161"/>
    </location>
</feature>
<gene>
    <name evidence="2" type="ORF">CKM354_000996400</name>
</gene>
<keyword evidence="3" id="KW-1185">Reference proteome</keyword>
<sequence length="497" mass="53917">MAQRNRGTSTPIRTTTAMGGHDGQAGPSSAIGSAFASVITPRQNSHMQLSANNPNFPSPHANTPTRQRMPGHVGPVPLAHSQLSINAASAQARSQASLAGPRRGPLPPSTTQSATIQPGVQLLPRLQLQWLGNSSAPQSRGFDQQPNPFAPSHTSNLIGRPGASSFARVLPTSQVFNHSPAVYSGQHGTSLPESRQQSAPPSDNLQNLPQREPAKSKVAVIDLDSDSDTEIDDAPETARLGAESNQGPQPQLPDRGPSMQSIINRTQDPAVRALIKGLWESQQMFKTRALIAEGQVQGFQSRDQAQIKLKQDYDNKIVSFRSEHDRNVANLKSEHEKSVASLKSEHEKSVANLKSEYGKSVASLRAQYANPFATLQREHAATSDSLKNALARNDDANKQHDKKDRQIGRANRGLSALLLNDPSPPARAANPKTNTTYSGLLFVSVADIRDFISNQTLELTTLLTHFEAKIEGREAEFMVLVEKNFEVSPFGMVKLEY</sequence>
<organism evidence="2 3">
    <name type="scientific">Cercospora kikuchii</name>
    <dbReference type="NCBI Taxonomy" id="84275"/>
    <lineage>
        <taxon>Eukaryota</taxon>
        <taxon>Fungi</taxon>
        <taxon>Dikarya</taxon>
        <taxon>Ascomycota</taxon>
        <taxon>Pezizomycotina</taxon>
        <taxon>Dothideomycetes</taxon>
        <taxon>Dothideomycetidae</taxon>
        <taxon>Mycosphaerellales</taxon>
        <taxon>Mycosphaerellaceae</taxon>
        <taxon>Cercospora</taxon>
    </lineage>
</organism>